<gene>
    <name evidence="1" type="ORF">POCTA_138.1.T0130451</name>
</gene>
<name>A0A8S1SV60_PAROT</name>
<protein>
    <submittedName>
        <fullName evidence="1">Uncharacterized protein</fullName>
    </submittedName>
</protein>
<keyword evidence="2" id="KW-1185">Reference proteome</keyword>
<accession>A0A8S1SV60</accession>
<sequence>MEQDFIRIIRVKDFDISYNNSYQYNSDREENNKGEYISTFTFQVRLEKIKSTIFFSGIRIKIRENRNFIIFPNKGQCLRQTIEEFYCKLYIIRGVKF</sequence>
<evidence type="ECO:0000313" key="2">
    <source>
        <dbReference type="Proteomes" id="UP000683925"/>
    </source>
</evidence>
<evidence type="ECO:0000313" key="1">
    <source>
        <dbReference type="EMBL" id="CAD8142382.1"/>
    </source>
</evidence>
<comment type="caution">
    <text evidence="1">The sequence shown here is derived from an EMBL/GenBank/DDBJ whole genome shotgun (WGS) entry which is preliminary data.</text>
</comment>
<dbReference type="EMBL" id="CAJJDP010000012">
    <property type="protein sequence ID" value="CAD8142382.1"/>
    <property type="molecule type" value="Genomic_DNA"/>
</dbReference>
<organism evidence="1 2">
    <name type="scientific">Paramecium octaurelia</name>
    <dbReference type="NCBI Taxonomy" id="43137"/>
    <lineage>
        <taxon>Eukaryota</taxon>
        <taxon>Sar</taxon>
        <taxon>Alveolata</taxon>
        <taxon>Ciliophora</taxon>
        <taxon>Intramacronucleata</taxon>
        <taxon>Oligohymenophorea</taxon>
        <taxon>Peniculida</taxon>
        <taxon>Parameciidae</taxon>
        <taxon>Paramecium</taxon>
    </lineage>
</organism>
<dbReference type="Proteomes" id="UP000683925">
    <property type="component" value="Unassembled WGS sequence"/>
</dbReference>
<reference evidence="1" key="1">
    <citation type="submission" date="2021-01" db="EMBL/GenBank/DDBJ databases">
        <authorList>
            <consortium name="Genoscope - CEA"/>
            <person name="William W."/>
        </authorList>
    </citation>
    <scope>NUCLEOTIDE SEQUENCE</scope>
</reference>
<dbReference type="AlphaFoldDB" id="A0A8S1SV60"/>
<proteinExistence type="predicted"/>